<dbReference type="KEGG" id="fcy:FRACYDRAFT_245496"/>
<sequence length="529" mass="58607">MHHYPVSTAHHQRHLYLHEGPMKNGMQSQQQLHQQQLHERQQQHPYPNHQNMMTMTPGTYDAAAAAVATTKQIITIINPDPQDVLCVDVPNVEQFQGNKKLSSIAQKITSHFISANESVKAMIVNEISSRIQKGGSRFLKLTEDGRNWMECNEEEINLKVISCFELEAPAPTTIKSVLSVGSIPNSMIGSAVVGLKPDLSIPGDINSDSIVGTSSDTRRRIQYPPSDKDVVLRGGPSSEKEGNTYLITMIQANVGQQVDSFEMKRIKCRAILDRMSKRGSRFFLKLKETDTDDDLYCLSDTEAQDVIFTAFCAEEKKIQSLMASNNAAASARHNRVGSNAALLESQLGSRMLQGDAALLNSIRSSSNNGMLSSQAATQSAYLANRSLAGGKRPLENSDHLPPNVYEKRLRADTDEQVKMLIEVARQEREGSFGLAGRLPYARQPPIADTPSSNTSTGNASMEKLLKDRDDLLRNQLGYAPSTSIRDLPTNNEMNANNNQFVEFLKKKYVGNPKDSSIEQKYVTEHVGFQ</sequence>
<evidence type="ECO:0000256" key="1">
    <source>
        <dbReference type="SAM" id="MobiDB-lite"/>
    </source>
</evidence>
<feature type="region of interest" description="Disordered" evidence="1">
    <location>
        <begin position="437"/>
        <end position="459"/>
    </location>
</feature>
<dbReference type="EMBL" id="KV784367">
    <property type="protein sequence ID" value="OEU11497.1"/>
    <property type="molecule type" value="Genomic_DNA"/>
</dbReference>
<protein>
    <recommendedName>
        <fullName evidence="2">DUF6824 domain-containing protein</fullName>
    </recommendedName>
</protein>
<evidence type="ECO:0000259" key="2">
    <source>
        <dbReference type="Pfam" id="PF20710"/>
    </source>
</evidence>
<accession>A0A1E7F048</accession>
<feature type="compositionally biased region" description="Polar residues" evidence="1">
    <location>
        <begin position="449"/>
        <end position="459"/>
    </location>
</feature>
<evidence type="ECO:0000313" key="4">
    <source>
        <dbReference type="Proteomes" id="UP000095751"/>
    </source>
</evidence>
<keyword evidence="4" id="KW-1185">Reference proteome</keyword>
<dbReference type="InterPro" id="IPR049227">
    <property type="entry name" value="DUF6824"/>
</dbReference>
<dbReference type="AlphaFoldDB" id="A0A1E7F048"/>
<feature type="domain" description="DUF6824" evidence="2">
    <location>
        <begin position="83"/>
        <end position="162"/>
    </location>
</feature>
<dbReference type="InParanoid" id="A0A1E7F048"/>
<dbReference type="Proteomes" id="UP000095751">
    <property type="component" value="Unassembled WGS sequence"/>
</dbReference>
<dbReference type="Pfam" id="PF20710">
    <property type="entry name" value="DUF6824"/>
    <property type="match status" value="1"/>
</dbReference>
<reference evidence="3 4" key="1">
    <citation type="submission" date="2016-09" db="EMBL/GenBank/DDBJ databases">
        <title>Extensive genetic diversity and differential bi-allelic expression allows diatom success in the polar Southern Ocean.</title>
        <authorList>
            <consortium name="DOE Joint Genome Institute"/>
            <person name="Mock T."/>
            <person name="Otillar R.P."/>
            <person name="Strauss J."/>
            <person name="Dupont C."/>
            <person name="Frickenhaus S."/>
            <person name="Maumus F."/>
            <person name="Mcmullan M."/>
            <person name="Sanges R."/>
            <person name="Schmutz J."/>
            <person name="Toseland A."/>
            <person name="Valas R."/>
            <person name="Veluchamy A."/>
            <person name="Ward B.J."/>
            <person name="Allen A."/>
            <person name="Barry K."/>
            <person name="Falciatore A."/>
            <person name="Ferrante M."/>
            <person name="Fortunato A.E."/>
            <person name="Gloeckner G."/>
            <person name="Gruber A."/>
            <person name="Hipkin R."/>
            <person name="Janech M."/>
            <person name="Kroth P."/>
            <person name="Leese F."/>
            <person name="Lindquist E."/>
            <person name="Lyon B.R."/>
            <person name="Martin J."/>
            <person name="Mayer C."/>
            <person name="Parker M."/>
            <person name="Quesneville H."/>
            <person name="Raymond J."/>
            <person name="Uhlig C."/>
            <person name="Valentin K.U."/>
            <person name="Worden A.Z."/>
            <person name="Armbrust E.V."/>
            <person name="Bowler C."/>
            <person name="Green B."/>
            <person name="Moulton V."/>
            <person name="Van Oosterhout C."/>
            <person name="Grigoriev I."/>
        </authorList>
    </citation>
    <scope>NUCLEOTIDE SEQUENCE [LARGE SCALE GENOMIC DNA]</scope>
    <source>
        <strain evidence="3 4">CCMP1102</strain>
    </source>
</reference>
<evidence type="ECO:0000313" key="3">
    <source>
        <dbReference type="EMBL" id="OEU11497.1"/>
    </source>
</evidence>
<name>A0A1E7F048_9STRA</name>
<proteinExistence type="predicted"/>
<dbReference type="OrthoDB" id="10690312at2759"/>
<gene>
    <name evidence="3" type="ORF">FRACYDRAFT_245496</name>
</gene>
<organism evidence="3 4">
    <name type="scientific">Fragilariopsis cylindrus CCMP1102</name>
    <dbReference type="NCBI Taxonomy" id="635003"/>
    <lineage>
        <taxon>Eukaryota</taxon>
        <taxon>Sar</taxon>
        <taxon>Stramenopiles</taxon>
        <taxon>Ochrophyta</taxon>
        <taxon>Bacillariophyta</taxon>
        <taxon>Bacillariophyceae</taxon>
        <taxon>Bacillariophycidae</taxon>
        <taxon>Bacillariales</taxon>
        <taxon>Bacillariaceae</taxon>
        <taxon>Fragilariopsis</taxon>
    </lineage>
</organism>